<evidence type="ECO:0000313" key="17">
    <source>
        <dbReference type="Proteomes" id="UP000612746"/>
    </source>
</evidence>
<dbReference type="EC" id="2.7.7.49" evidence="2 13"/>
<dbReference type="GO" id="GO:0042162">
    <property type="term" value="F:telomeric DNA binding"/>
    <property type="evidence" value="ECO:0007669"/>
    <property type="project" value="TreeGrafter"/>
</dbReference>
<evidence type="ECO:0000256" key="2">
    <source>
        <dbReference type="ARBA" id="ARBA00012493"/>
    </source>
</evidence>
<dbReference type="GO" id="GO:0007004">
    <property type="term" value="P:telomere maintenance via telomerase"/>
    <property type="evidence" value="ECO:0007669"/>
    <property type="project" value="TreeGrafter"/>
</dbReference>
<evidence type="ECO:0000256" key="10">
    <source>
        <dbReference type="ARBA" id="ARBA00022918"/>
    </source>
</evidence>
<dbReference type="Gene3D" id="1.10.357.90">
    <property type="match status" value="1"/>
</dbReference>
<reference evidence="16" key="1">
    <citation type="submission" date="2020-12" db="EMBL/GenBank/DDBJ databases">
        <title>Metabolic potential, ecology and presence of endohyphal bacteria is reflected in genomic diversity of Mucoromycotina.</title>
        <authorList>
            <person name="Muszewska A."/>
            <person name="Okrasinska A."/>
            <person name="Steczkiewicz K."/>
            <person name="Drgas O."/>
            <person name="Orlowska M."/>
            <person name="Perlinska-Lenart U."/>
            <person name="Aleksandrzak-Piekarczyk T."/>
            <person name="Szatraj K."/>
            <person name="Zielenkiewicz U."/>
            <person name="Pilsyk S."/>
            <person name="Malc E."/>
            <person name="Mieczkowski P."/>
            <person name="Kruszewska J.S."/>
            <person name="Biernat P."/>
            <person name="Pawlowska J."/>
        </authorList>
    </citation>
    <scope>NUCLEOTIDE SEQUENCE</scope>
    <source>
        <strain evidence="16">WA0000051536</strain>
    </source>
</reference>
<evidence type="ECO:0000256" key="7">
    <source>
        <dbReference type="ARBA" id="ARBA00022723"/>
    </source>
</evidence>
<keyword evidence="4 13" id="KW-0158">Chromosome</keyword>
<dbReference type="GO" id="GO:0000781">
    <property type="term" value="C:chromosome, telomeric region"/>
    <property type="evidence" value="ECO:0007669"/>
    <property type="project" value="UniProtKB-SubCell"/>
</dbReference>
<evidence type="ECO:0000256" key="9">
    <source>
        <dbReference type="ARBA" id="ARBA00022895"/>
    </source>
</evidence>
<dbReference type="EMBL" id="JAEPRA010000017">
    <property type="protein sequence ID" value="KAG2174067.1"/>
    <property type="molecule type" value="Genomic_DNA"/>
</dbReference>
<dbReference type="Gene3D" id="1.10.132.70">
    <property type="match status" value="1"/>
</dbReference>
<dbReference type="CDD" id="cd01648">
    <property type="entry name" value="TERT"/>
    <property type="match status" value="1"/>
</dbReference>
<dbReference type="GO" id="GO:0000333">
    <property type="term" value="C:telomerase catalytic core complex"/>
    <property type="evidence" value="ECO:0007669"/>
    <property type="project" value="TreeGrafter"/>
</dbReference>
<evidence type="ECO:0000259" key="15">
    <source>
        <dbReference type="PROSITE" id="PS50878"/>
    </source>
</evidence>
<evidence type="ECO:0000256" key="8">
    <source>
        <dbReference type="ARBA" id="ARBA00022842"/>
    </source>
</evidence>
<dbReference type="InterPro" id="IPR049915">
    <property type="entry name" value="TERT_TEN"/>
</dbReference>
<dbReference type="AlphaFoldDB" id="A0A8H7UA59"/>
<evidence type="ECO:0000256" key="14">
    <source>
        <dbReference type="SAM" id="MobiDB-lite"/>
    </source>
</evidence>
<gene>
    <name evidence="16" type="ORF">INT44_000181</name>
</gene>
<evidence type="ECO:0000256" key="12">
    <source>
        <dbReference type="ARBA" id="ARBA00048173"/>
    </source>
</evidence>
<feature type="region of interest" description="Disordered" evidence="14">
    <location>
        <begin position="290"/>
        <end position="319"/>
    </location>
</feature>
<evidence type="ECO:0000256" key="4">
    <source>
        <dbReference type="ARBA" id="ARBA00022454"/>
    </source>
</evidence>
<dbReference type="SMART" id="SM00975">
    <property type="entry name" value="Telomerase_RBD"/>
    <property type="match status" value="1"/>
</dbReference>
<comment type="caution">
    <text evidence="16">The sequence shown here is derived from an EMBL/GenBank/DDBJ whole genome shotgun (WGS) entry which is preliminary data.</text>
</comment>
<evidence type="ECO:0000313" key="16">
    <source>
        <dbReference type="EMBL" id="KAG2174067.1"/>
    </source>
</evidence>
<feature type="domain" description="Reverse transcriptase" evidence="15">
    <location>
        <begin position="584"/>
        <end position="917"/>
    </location>
</feature>
<keyword evidence="5 13" id="KW-0808">Transferase</keyword>
<dbReference type="PANTHER" id="PTHR12066">
    <property type="entry name" value="TELOMERASE REVERSE TRANSCRIPTASE"/>
    <property type="match status" value="1"/>
</dbReference>
<accession>A0A8H7UA59</accession>
<sequence>MVADIPIPNHAEKPLHYSNKTLLLPQTKNAISYPTASISQEQLVHESIFDLLSNACSGLSHKNHLLAKGFRMITGGAQSSLYGLSRPVPIEQAHTNTLVAELKGACWKELLTMVGPAIMRQLLLYTCIFIKLQNSSFYQITGIMIHELGVKPGPVQVPHYIPNWVENIHAGVGRAECCRDNTETKRKIPLDAATSKSKRCRKLKSSRNPKKNDETGKTLATGFLLDIEQATVKENLSETEYRPCRRQRKRKRLSLAEKSERHVDLLITNALPGLGTENLGADCNIVSKKGIHNAPNRSRQGKAPSKHTTESLRTSKPSNSSILLKRSTIYYQTPIVDKQDKVYMCFPKNYMLNMPIDNFGNKRKKPDENNHLNNQVLSSMIRPLLVDIFPKQFGRPNVFDGTQKGLIKTSKWTHSGQWKPCEPISRQSSSYDQVNAFLKHCIKAVFPLSIWGSQHNFKQIIMVLSTFVGLRKNETLSMKQLVQSIKLKDYTFLYSDRTNGTSQQHHQPPSEMWKREEILKEFLYWFFQSYILPLLSVSNNSTFYITDNSQFRNHTFYFRKDVWNSLSKPALERLISMHFTPFDQGLKTTLGTFNLEYANLRLLPKGSDSVRPITNMRQRSLGVSKDKRGFPTQTPSTNAMLNNSLRALTFEKGSHPELLGSSIMKFEELYAAFSAYKKEFWMKSSTEMKVRPPLYFSKVDIKSCFDSINQDILIKTIHKVLTQDEYLIRRYSAAFTTTGGRVHFKHNKFAENPDRFVSFPQYAEKLAETFPNTIFVDNVLCSYEDTDELLELINEHIKSNVVKISGSYYTQTIGIPQGSCLSIILCSYFYGNMEQAELGFLKSDPDAVSTIPTMNFYHCTTDTREKIQLSSLPPQCIKYGCQISHAKSLVNFDMEFNGDSVPKLEGSFEFPWCGLLIDTRDLEVFSNYQQYLHCHLQDTLTTEFNRQPGWTLVHKAMMQSYHDSSAIKPKLRRIFVNTNFNRQSTIGRNIFEAFLICAFKLCSQVAILKYSGAAYINEHFLLKAVWHIILTTSYLVKTKLNSRSVVYLGLHAFHLALHRKSHLAPNCLNTLNTHLNHVDLKSTRELWEPLVGAKLKYPFTKIKY</sequence>
<comment type="function">
    <text evidence="13">Telomerase is a ribonucleoprotein enzyme essential for the replication of chromosome termini in most eukaryotes. It elongates telomeres. It is a reverse transcriptase that adds simple sequence repeats to chromosome ends by copying a template sequence within the RNA component of the enzyme.</text>
</comment>
<comment type="subcellular location">
    <subcellularLocation>
        <location evidence="13">Nucleus</location>
    </subcellularLocation>
    <subcellularLocation>
        <location evidence="13">Chromosome</location>
        <location evidence="13">Telomere</location>
    </subcellularLocation>
</comment>
<evidence type="ECO:0000256" key="1">
    <source>
        <dbReference type="ARBA" id="ARBA00008001"/>
    </source>
</evidence>
<protein>
    <recommendedName>
        <fullName evidence="3 13">Telomerase reverse transcriptase</fullName>
        <ecNumber evidence="2 13">2.7.7.49</ecNumber>
    </recommendedName>
    <alternativeName>
        <fullName evidence="13">Telomerase catalytic subunit</fullName>
    </alternativeName>
</protein>
<dbReference type="Proteomes" id="UP000612746">
    <property type="component" value="Unassembled WGS sequence"/>
</dbReference>
<comment type="similarity">
    <text evidence="1 13">Belongs to the reverse transcriptase family. Telomerase subfamily.</text>
</comment>
<name>A0A8H7UA59_9FUNG</name>
<dbReference type="PROSITE" id="PS50878">
    <property type="entry name" value="RT_POL"/>
    <property type="match status" value="1"/>
</dbReference>
<dbReference type="GO" id="GO:0070034">
    <property type="term" value="F:telomerase RNA binding"/>
    <property type="evidence" value="ECO:0007669"/>
    <property type="project" value="TreeGrafter"/>
</dbReference>
<evidence type="ECO:0000256" key="6">
    <source>
        <dbReference type="ARBA" id="ARBA00022695"/>
    </source>
</evidence>
<evidence type="ECO:0000256" key="11">
    <source>
        <dbReference type="ARBA" id="ARBA00023242"/>
    </source>
</evidence>
<dbReference type="OrthoDB" id="289721at2759"/>
<keyword evidence="8 13" id="KW-0460">Magnesium</keyword>
<keyword evidence="17" id="KW-1185">Reference proteome</keyword>
<organism evidence="16 17">
    <name type="scientific">Umbelopsis vinacea</name>
    <dbReference type="NCBI Taxonomy" id="44442"/>
    <lineage>
        <taxon>Eukaryota</taxon>
        <taxon>Fungi</taxon>
        <taxon>Fungi incertae sedis</taxon>
        <taxon>Mucoromycota</taxon>
        <taxon>Mucoromycotina</taxon>
        <taxon>Umbelopsidomycetes</taxon>
        <taxon>Umbelopsidales</taxon>
        <taxon>Umbelopsidaceae</taxon>
        <taxon>Umbelopsis</taxon>
    </lineage>
</organism>
<proteinExistence type="inferred from homology"/>
<keyword evidence="6 13" id="KW-0548">Nucleotidyltransferase</keyword>
<dbReference type="InterPro" id="IPR021891">
    <property type="entry name" value="Telomerase_RBD"/>
</dbReference>
<dbReference type="PANTHER" id="PTHR12066:SF0">
    <property type="entry name" value="TELOMERASE REVERSE TRANSCRIPTASE"/>
    <property type="match status" value="1"/>
</dbReference>
<evidence type="ECO:0000256" key="13">
    <source>
        <dbReference type="RuleBase" id="RU365061"/>
    </source>
</evidence>
<keyword evidence="10 13" id="KW-0695">RNA-directed DNA polymerase</keyword>
<dbReference type="InterPro" id="IPR003545">
    <property type="entry name" value="Telomerase_RT"/>
</dbReference>
<evidence type="ECO:0000256" key="5">
    <source>
        <dbReference type="ARBA" id="ARBA00022679"/>
    </source>
</evidence>
<dbReference type="GO" id="GO:0046872">
    <property type="term" value="F:metal ion binding"/>
    <property type="evidence" value="ECO:0007669"/>
    <property type="project" value="UniProtKB-KW"/>
</dbReference>
<evidence type="ECO:0000256" key="3">
    <source>
        <dbReference type="ARBA" id="ARBA00016182"/>
    </source>
</evidence>
<dbReference type="Pfam" id="PF11474">
    <property type="entry name" value="TEN_TERT"/>
    <property type="match status" value="1"/>
</dbReference>
<comment type="catalytic activity">
    <reaction evidence="12 13">
        <text>DNA(n) + a 2'-deoxyribonucleoside 5'-triphosphate = DNA(n+1) + diphosphate</text>
        <dbReference type="Rhea" id="RHEA:22508"/>
        <dbReference type="Rhea" id="RHEA-COMP:17339"/>
        <dbReference type="Rhea" id="RHEA-COMP:17340"/>
        <dbReference type="ChEBI" id="CHEBI:33019"/>
        <dbReference type="ChEBI" id="CHEBI:61560"/>
        <dbReference type="ChEBI" id="CHEBI:173112"/>
        <dbReference type="EC" id="2.7.7.49"/>
    </reaction>
</comment>
<keyword evidence="11 13" id="KW-0539">Nucleus</keyword>
<dbReference type="PRINTS" id="PR01365">
    <property type="entry name" value="TELOMERASERT"/>
</dbReference>
<keyword evidence="7 13" id="KW-0479">Metal-binding</keyword>
<dbReference type="InterPro" id="IPR000477">
    <property type="entry name" value="RT_dom"/>
</dbReference>
<keyword evidence="9 13" id="KW-0779">Telomere</keyword>
<dbReference type="Pfam" id="PF12009">
    <property type="entry name" value="Telomerase_RBD"/>
    <property type="match status" value="1"/>
</dbReference>
<dbReference type="GO" id="GO:0003720">
    <property type="term" value="F:telomerase activity"/>
    <property type="evidence" value="ECO:0007669"/>
    <property type="project" value="InterPro"/>
</dbReference>